<dbReference type="NCBIfam" id="TIGR01300">
    <property type="entry name" value="CPA3_mnhG_phaG"/>
    <property type="match status" value="1"/>
</dbReference>
<evidence type="ECO:0000313" key="3">
    <source>
        <dbReference type="EMBL" id="OCL26699.1"/>
    </source>
</evidence>
<gene>
    <name evidence="3" type="ORF">U472_12045</name>
</gene>
<sequence length="92" mass="10111">MIRFEDFYTKLHIGSKCLTGGGISVLLGVICFKGLSLYSLKLSLIIVFLIISNPVTSHALARASYYSKSGSIAERSHLIRDDLKEKKHGGLL</sequence>
<dbReference type="Pfam" id="PF03334">
    <property type="entry name" value="PhaG_MnhG_YufB"/>
    <property type="match status" value="1"/>
</dbReference>
<reference evidence="3 4" key="2">
    <citation type="submission" date="2016-08" db="EMBL/GenBank/DDBJ databases">
        <title>Orenia metallireducens sp. nov. strain Z6, a Novel Metal-reducing Firmicute from the Deep Subsurface.</title>
        <authorList>
            <person name="Maxim B.I."/>
            <person name="Kenneth K."/>
            <person name="Flynn T.M."/>
            <person name="Oloughlin E.J."/>
            <person name="Locke R.A."/>
            <person name="Weber J.R."/>
            <person name="Egan S.M."/>
            <person name="Mackie R.I."/>
            <person name="Cann I.K."/>
        </authorList>
    </citation>
    <scope>NUCLEOTIDE SEQUENCE [LARGE SCALE GENOMIC DNA]</scope>
    <source>
        <strain evidence="3 4">Z6</strain>
    </source>
</reference>
<evidence type="ECO:0000313" key="4">
    <source>
        <dbReference type="Proteomes" id="UP000093514"/>
    </source>
</evidence>
<organism evidence="3 4">
    <name type="scientific">Orenia metallireducens</name>
    <dbReference type="NCBI Taxonomy" id="1413210"/>
    <lineage>
        <taxon>Bacteria</taxon>
        <taxon>Bacillati</taxon>
        <taxon>Bacillota</taxon>
        <taxon>Clostridia</taxon>
        <taxon>Halanaerobiales</taxon>
        <taxon>Halobacteroidaceae</taxon>
        <taxon>Orenia</taxon>
    </lineage>
</organism>
<comment type="caution">
    <text evidence="3">The sequence shown here is derived from an EMBL/GenBank/DDBJ whole genome shotgun (WGS) entry which is preliminary data.</text>
</comment>
<evidence type="ECO:0000256" key="1">
    <source>
        <dbReference type="ARBA" id="ARBA00004141"/>
    </source>
</evidence>
<dbReference type="EMBL" id="LWDV01000009">
    <property type="protein sequence ID" value="OCL26699.1"/>
    <property type="molecule type" value="Genomic_DNA"/>
</dbReference>
<reference evidence="4" key="1">
    <citation type="submission" date="2016-07" db="EMBL/GenBank/DDBJ databases">
        <authorList>
            <person name="Florea S."/>
            <person name="Webb J.S."/>
            <person name="Jaromczyk J."/>
            <person name="Schardl C.L."/>
        </authorList>
    </citation>
    <scope>NUCLEOTIDE SEQUENCE [LARGE SCALE GENOMIC DNA]</scope>
    <source>
        <strain evidence="4">Z6</strain>
    </source>
</reference>
<dbReference type="InterPro" id="IPR005133">
    <property type="entry name" value="PhaG_MnhG_YufB"/>
</dbReference>
<dbReference type="OrthoDB" id="9806575at2"/>
<proteinExistence type="inferred from homology"/>
<evidence type="ECO:0000256" key="2">
    <source>
        <dbReference type="ARBA" id="ARBA00008404"/>
    </source>
</evidence>
<dbReference type="Proteomes" id="UP000093514">
    <property type="component" value="Unassembled WGS sequence"/>
</dbReference>
<comment type="subcellular location">
    <subcellularLocation>
        <location evidence="1">Membrane</location>
        <topology evidence="1">Multi-pass membrane protein</topology>
    </subcellularLocation>
</comment>
<accession>A0A1C0A8V8</accession>
<keyword evidence="4" id="KW-1185">Reference proteome</keyword>
<protein>
    <submittedName>
        <fullName evidence="3">Cation:proton antiporter</fullName>
    </submittedName>
</protein>
<dbReference type="PANTHER" id="PTHR34703:SF1">
    <property type="entry name" value="ANTIPORTER SUBUNIT MNHG2-RELATED"/>
    <property type="match status" value="1"/>
</dbReference>
<comment type="similarity">
    <text evidence="2">Belongs to the CPA3 antiporters (TC 2.A.63) subunit G family.</text>
</comment>
<dbReference type="PANTHER" id="PTHR34703">
    <property type="entry name" value="ANTIPORTER SUBUNIT MNHG2-RELATED"/>
    <property type="match status" value="1"/>
</dbReference>
<name>A0A1C0A8V8_9FIRM</name>
<dbReference type="AlphaFoldDB" id="A0A1C0A8V8"/>
<dbReference type="GO" id="GO:0015385">
    <property type="term" value="F:sodium:proton antiporter activity"/>
    <property type="evidence" value="ECO:0007669"/>
    <property type="project" value="TreeGrafter"/>
</dbReference>